<dbReference type="GO" id="GO:0005886">
    <property type="term" value="C:plasma membrane"/>
    <property type="evidence" value="ECO:0007669"/>
    <property type="project" value="TreeGrafter"/>
</dbReference>
<feature type="transmembrane region" description="Helical" evidence="2">
    <location>
        <begin position="206"/>
        <end position="226"/>
    </location>
</feature>
<feature type="transmembrane region" description="Helical" evidence="2">
    <location>
        <begin position="383"/>
        <end position="408"/>
    </location>
</feature>
<dbReference type="AlphaFoldDB" id="X0PT77"/>
<sequence length="478" mass="52510">MSVDLHHADAETMDSNAASAQAILSRDDHLPFHRKVTYAFTDMSGNLLYCIISSYMLYFFTNVFGMTVGTAGTLLLVGRVFDAIGAPTMGFLIDHTHSKYGKSRPWFLWMSLPFAVFVWLLFTTPGLTGTAKLIYAGVMYILADLSYTAMSTPITSVLPNLTSNPDDRTLANSIRLVGGNVGNFFAVTFIIPLANVLGGANKQRGWSLAVGIYAIVALILLLIAFFDMREKNIEKNEVITIRESLKAAKSNWPWILIVGANLIYWTAFMVRNSTLAYFFQYNMGHESYISLFNGFSIIQVIGMASVPLFVKFMKKWGTTVFMLVLTCVGQAIIGFAGTNVTAMLVGWCIACIGSGSACTMFFGMVGDTVDYGEWKNGIRANGFLTAIGASFCIQMGSGFGSFIPAQILKGFGFVAGAKTQSASSLTGIRFAFVWLPIIIYAFSIILMVFYRKWEKHEPIVRRDLAKIHAAEAVEAEAK</sequence>
<dbReference type="Gene3D" id="1.20.1250.20">
    <property type="entry name" value="MFS general substrate transporter like domains"/>
    <property type="match status" value="1"/>
</dbReference>
<feature type="transmembrane region" description="Helical" evidence="2">
    <location>
        <begin position="47"/>
        <end position="68"/>
    </location>
</feature>
<feature type="transmembrane region" description="Helical" evidence="2">
    <location>
        <begin position="342"/>
        <end position="362"/>
    </location>
</feature>
<dbReference type="GO" id="GO:0015293">
    <property type="term" value="F:symporter activity"/>
    <property type="evidence" value="ECO:0007669"/>
    <property type="project" value="InterPro"/>
</dbReference>
<dbReference type="PATRIC" id="fig|1423734.3.peg.2143"/>
<feature type="transmembrane region" description="Helical" evidence="2">
    <location>
        <begin position="428"/>
        <end position="450"/>
    </location>
</feature>
<feature type="transmembrane region" description="Helical" evidence="2">
    <location>
        <begin position="288"/>
        <end position="309"/>
    </location>
</feature>
<keyword evidence="1" id="KW-0762">Sugar transport</keyword>
<dbReference type="Pfam" id="PF13347">
    <property type="entry name" value="MFS_2"/>
    <property type="match status" value="1"/>
</dbReference>
<dbReference type="InterPro" id="IPR001927">
    <property type="entry name" value="Na/Gal_symport"/>
</dbReference>
<dbReference type="GO" id="GO:0008643">
    <property type="term" value="P:carbohydrate transport"/>
    <property type="evidence" value="ECO:0007669"/>
    <property type="project" value="InterPro"/>
</dbReference>
<evidence type="ECO:0000313" key="4">
    <source>
        <dbReference type="Proteomes" id="UP000051236"/>
    </source>
</evidence>
<keyword evidence="2" id="KW-0812">Transmembrane</keyword>
<proteinExistence type="predicted"/>
<dbReference type="Proteomes" id="UP000051236">
    <property type="component" value="Unassembled WGS sequence"/>
</dbReference>
<name>X0PT77_9LACO</name>
<feature type="transmembrane region" description="Helical" evidence="2">
    <location>
        <begin position="173"/>
        <end position="194"/>
    </location>
</feature>
<keyword evidence="2" id="KW-0472">Membrane</keyword>
<feature type="transmembrane region" description="Helical" evidence="2">
    <location>
        <begin position="134"/>
        <end position="161"/>
    </location>
</feature>
<feature type="transmembrane region" description="Helical" evidence="2">
    <location>
        <begin position="105"/>
        <end position="122"/>
    </location>
</feature>
<protein>
    <submittedName>
        <fullName evidence="3">Uncharacterized protein</fullName>
    </submittedName>
</protein>
<reference evidence="3 4" key="1">
    <citation type="journal article" date="2015" name="Genome Announc.">
        <title>Expanding the biotechnology potential of lactobacilli through comparative genomics of 213 strains and associated genera.</title>
        <authorList>
            <person name="Sun Z."/>
            <person name="Harris H.M."/>
            <person name="McCann A."/>
            <person name="Guo C."/>
            <person name="Argimon S."/>
            <person name="Zhang W."/>
            <person name="Yang X."/>
            <person name="Jeffery I.B."/>
            <person name="Cooney J.C."/>
            <person name="Kagawa T.F."/>
            <person name="Liu W."/>
            <person name="Song Y."/>
            <person name="Salvetti E."/>
            <person name="Wrobel A."/>
            <person name="Rasinkangas P."/>
            <person name="Parkhill J."/>
            <person name="Rea M.C."/>
            <person name="O'Sullivan O."/>
            <person name="Ritari J."/>
            <person name="Douillard F.P."/>
            <person name="Paul Ross R."/>
            <person name="Yang R."/>
            <person name="Briner A.E."/>
            <person name="Felis G.E."/>
            <person name="de Vos W.M."/>
            <person name="Barrangou R."/>
            <person name="Klaenhammer T.R."/>
            <person name="Caufield P.W."/>
            <person name="Cui Y."/>
            <person name="Zhang H."/>
            <person name="O'Toole P.W."/>
        </authorList>
    </citation>
    <scope>NUCLEOTIDE SEQUENCE [LARGE SCALE GENOMIC DNA]</scope>
    <source>
        <strain evidence="3 4">DSM 18527</strain>
    </source>
</reference>
<dbReference type="SUPFAM" id="SSF103473">
    <property type="entry name" value="MFS general substrate transporter"/>
    <property type="match status" value="1"/>
</dbReference>
<dbReference type="InterPro" id="IPR039672">
    <property type="entry name" value="MFS_2"/>
</dbReference>
<evidence type="ECO:0000256" key="2">
    <source>
        <dbReference type="SAM" id="Phobius"/>
    </source>
</evidence>
<feature type="transmembrane region" description="Helical" evidence="2">
    <location>
        <begin position="74"/>
        <end position="93"/>
    </location>
</feature>
<dbReference type="eggNOG" id="COG2211">
    <property type="taxonomic scope" value="Bacteria"/>
</dbReference>
<accession>X0PT77</accession>
<keyword evidence="4" id="KW-1185">Reference proteome</keyword>
<gene>
    <name evidence="3" type="ORF">FC83_GL002121</name>
</gene>
<organism evidence="3 4">
    <name type="scientific">Agrilactobacillus composti DSM 18527 = JCM 14202</name>
    <dbReference type="NCBI Taxonomy" id="1423734"/>
    <lineage>
        <taxon>Bacteria</taxon>
        <taxon>Bacillati</taxon>
        <taxon>Bacillota</taxon>
        <taxon>Bacilli</taxon>
        <taxon>Lactobacillales</taxon>
        <taxon>Lactobacillaceae</taxon>
        <taxon>Agrilactobacillus</taxon>
    </lineage>
</organism>
<keyword evidence="1" id="KW-0813">Transport</keyword>
<feature type="transmembrane region" description="Helical" evidence="2">
    <location>
        <begin position="316"/>
        <end position="336"/>
    </location>
</feature>
<dbReference type="PANTHER" id="PTHR11328:SF24">
    <property type="entry name" value="MAJOR FACILITATOR SUPERFAMILY (MFS) PROFILE DOMAIN-CONTAINING PROTEIN"/>
    <property type="match status" value="1"/>
</dbReference>
<dbReference type="GO" id="GO:0006814">
    <property type="term" value="P:sodium ion transport"/>
    <property type="evidence" value="ECO:0007669"/>
    <property type="project" value="InterPro"/>
</dbReference>
<dbReference type="InterPro" id="IPR036259">
    <property type="entry name" value="MFS_trans_sf"/>
</dbReference>
<evidence type="ECO:0000313" key="3">
    <source>
        <dbReference type="EMBL" id="KRM34636.1"/>
    </source>
</evidence>
<feature type="transmembrane region" description="Helical" evidence="2">
    <location>
        <begin position="251"/>
        <end position="268"/>
    </location>
</feature>
<dbReference type="EMBL" id="AZGA01000024">
    <property type="protein sequence ID" value="KRM34636.1"/>
    <property type="molecule type" value="Genomic_DNA"/>
</dbReference>
<dbReference type="PANTHER" id="PTHR11328">
    <property type="entry name" value="MAJOR FACILITATOR SUPERFAMILY DOMAIN-CONTAINING PROTEIN"/>
    <property type="match status" value="1"/>
</dbReference>
<keyword evidence="2" id="KW-1133">Transmembrane helix</keyword>
<dbReference type="CDD" id="cd17332">
    <property type="entry name" value="MFS_MelB_like"/>
    <property type="match status" value="1"/>
</dbReference>
<comment type="caution">
    <text evidence="3">The sequence shown here is derived from an EMBL/GenBank/DDBJ whole genome shotgun (WGS) entry which is preliminary data.</text>
</comment>
<dbReference type="STRING" id="1423734.FC83_GL002121"/>
<dbReference type="NCBIfam" id="TIGR00792">
    <property type="entry name" value="gph"/>
    <property type="match status" value="1"/>
</dbReference>
<evidence type="ECO:0000256" key="1">
    <source>
        <dbReference type="ARBA" id="ARBA00022597"/>
    </source>
</evidence>
<dbReference type="RefSeq" id="WP_235184347.1">
    <property type="nucleotide sequence ID" value="NZ_BAMK01000029.1"/>
</dbReference>